<keyword evidence="1" id="KW-1133">Transmembrane helix</keyword>
<dbReference type="EMBL" id="RQTK01000059">
    <property type="protein sequence ID" value="RUS89331.1"/>
    <property type="molecule type" value="Genomic_DNA"/>
</dbReference>
<proteinExistence type="predicted"/>
<feature type="transmembrane region" description="Helical" evidence="1">
    <location>
        <begin position="36"/>
        <end position="57"/>
    </location>
</feature>
<keyword evidence="3" id="KW-1185">Reference proteome</keyword>
<keyword evidence="1" id="KW-0472">Membrane</keyword>
<evidence type="ECO:0000313" key="2">
    <source>
        <dbReference type="EMBL" id="RUS89331.1"/>
    </source>
</evidence>
<accession>A0A3S1BIU4</accession>
<organism evidence="2 3">
    <name type="scientific">Elysia chlorotica</name>
    <name type="common">Eastern emerald elysia</name>
    <name type="synonym">Sea slug</name>
    <dbReference type="NCBI Taxonomy" id="188477"/>
    <lineage>
        <taxon>Eukaryota</taxon>
        <taxon>Metazoa</taxon>
        <taxon>Spiralia</taxon>
        <taxon>Lophotrochozoa</taxon>
        <taxon>Mollusca</taxon>
        <taxon>Gastropoda</taxon>
        <taxon>Heterobranchia</taxon>
        <taxon>Euthyneura</taxon>
        <taxon>Panpulmonata</taxon>
        <taxon>Sacoglossa</taxon>
        <taxon>Placobranchoidea</taxon>
        <taxon>Plakobranchidae</taxon>
        <taxon>Elysia</taxon>
    </lineage>
</organism>
<evidence type="ECO:0000313" key="3">
    <source>
        <dbReference type="Proteomes" id="UP000271974"/>
    </source>
</evidence>
<sequence>MEHVDLAPRAGPVASSLDVPRPVGVILDSASPRRSSTWLCSCLRLLLGLALVLRVCAGAGAASRTRTGGGAGAGARLDWYWCYTGLVLVLVLILRLLLVPVLGYVNGTGTFAESGTDADAVLIVKVYPATQPVFAKDNVTRTFSDYNNTCCFFIIHVIPAVSLWIRTDALNKYRQLHQANIKEVDKFVNPGSDGETDEDIRYRTNKAPTAFNTLRPICRST</sequence>
<gene>
    <name evidence="2" type="ORF">EGW08_002938</name>
</gene>
<reference evidence="2 3" key="1">
    <citation type="submission" date="2019-01" db="EMBL/GenBank/DDBJ databases">
        <title>A draft genome assembly of the solar-powered sea slug Elysia chlorotica.</title>
        <authorList>
            <person name="Cai H."/>
            <person name="Li Q."/>
            <person name="Fang X."/>
            <person name="Li J."/>
            <person name="Curtis N.E."/>
            <person name="Altenburger A."/>
            <person name="Shibata T."/>
            <person name="Feng M."/>
            <person name="Maeda T."/>
            <person name="Schwartz J.A."/>
            <person name="Shigenobu S."/>
            <person name="Lundholm N."/>
            <person name="Nishiyama T."/>
            <person name="Yang H."/>
            <person name="Hasebe M."/>
            <person name="Li S."/>
            <person name="Pierce S.K."/>
            <person name="Wang J."/>
        </authorList>
    </citation>
    <scope>NUCLEOTIDE SEQUENCE [LARGE SCALE GENOMIC DNA]</scope>
    <source>
        <strain evidence="2">EC2010</strain>
        <tissue evidence="2">Whole organism of an adult</tissue>
    </source>
</reference>
<dbReference type="Proteomes" id="UP000271974">
    <property type="component" value="Unassembled WGS sequence"/>
</dbReference>
<comment type="caution">
    <text evidence="2">The sequence shown here is derived from an EMBL/GenBank/DDBJ whole genome shotgun (WGS) entry which is preliminary data.</text>
</comment>
<name>A0A3S1BIU4_ELYCH</name>
<keyword evidence="1" id="KW-0812">Transmembrane</keyword>
<dbReference type="OrthoDB" id="6145491at2759"/>
<evidence type="ECO:0000256" key="1">
    <source>
        <dbReference type="SAM" id="Phobius"/>
    </source>
</evidence>
<protein>
    <submittedName>
        <fullName evidence="2">Uncharacterized protein</fullName>
    </submittedName>
</protein>
<feature type="transmembrane region" description="Helical" evidence="1">
    <location>
        <begin position="78"/>
        <end position="98"/>
    </location>
</feature>
<dbReference type="AlphaFoldDB" id="A0A3S1BIU4"/>